<dbReference type="Gene3D" id="3.40.50.300">
    <property type="entry name" value="P-loop containing nucleotide triphosphate hydrolases"/>
    <property type="match status" value="1"/>
</dbReference>
<evidence type="ECO:0000313" key="2">
    <source>
        <dbReference type="EMBL" id="MPL91623.1"/>
    </source>
</evidence>
<comment type="caution">
    <text evidence="2">The sequence shown here is derived from an EMBL/GenBank/DDBJ whole genome shotgun (WGS) entry which is preliminary data.</text>
</comment>
<reference evidence="2" key="1">
    <citation type="submission" date="2019-08" db="EMBL/GenBank/DDBJ databases">
        <authorList>
            <person name="Kucharzyk K."/>
            <person name="Murdoch R.W."/>
            <person name="Higgins S."/>
            <person name="Loffler F."/>
        </authorList>
    </citation>
    <scope>NUCLEOTIDE SEQUENCE</scope>
</reference>
<organism evidence="2">
    <name type="scientific">bioreactor metagenome</name>
    <dbReference type="NCBI Taxonomy" id="1076179"/>
    <lineage>
        <taxon>unclassified sequences</taxon>
        <taxon>metagenomes</taxon>
        <taxon>ecological metagenomes</taxon>
    </lineage>
</organism>
<dbReference type="InterPro" id="IPR027417">
    <property type="entry name" value="P-loop_NTPase"/>
</dbReference>
<dbReference type="PANTHER" id="PTHR32182">
    <property type="entry name" value="DNA REPLICATION AND REPAIR PROTEIN RECF"/>
    <property type="match status" value="1"/>
</dbReference>
<dbReference type="AlphaFoldDB" id="A0A644VM38"/>
<gene>
    <name evidence="2" type="ORF">SDC9_37699</name>
</gene>
<protein>
    <recommendedName>
        <fullName evidence="1">Protein CR006 P-loop domain-containing protein</fullName>
    </recommendedName>
</protein>
<feature type="domain" description="Protein CR006 P-loop" evidence="1">
    <location>
        <begin position="409"/>
        <end position="485"/>
    </location>
</feature>
<dbReference type="GO" id="GO:0000731">
    <property type="term" value="P:DNA synthesis involved in DNA repair"/>
    <property type="evidence" value="ECO:0007669"/>
    <property type="project" value="TreeGrafter"/>
</dbReference>
<dbReference type="CDD" id="cd00267">
    <property type="entry name" value="ABC_ATPase"/>
    <property type="match status" value="1"/>
</dbReference>
<dbReference type="InterPro" id="IPR026866">
    <property type="entry name" value="CR006_AAA"/>
</dbReference>
<evidence type="ECO:0000259" key="1">
    <source>
        <dbReference type="Pfam" id="PF13166"/>
    </source>
</evidence>
<dbReference type="Pfam" id="PF13166">
    <property type="entry name" value="AAA_13"/>
    <property type="match status" value="1"/>
</dbReference>
<dbReference type="PANTHER" id="PTHR32182:SF22">
    <property type="entry name" value="ATP-DEPENDENT ENDONUCLEASE, OLD FAMILY-RELATED"/>
    <property type="match status" value="1"/>
</dbReference>
<sequence>MKKLTITKLKKESILLPEFETLTQNNEIQFSNEGIAVIYAPNGTGKTTISNILLGESQTEFDVAYDDQEYVSFTGTNLFHVIQNQMSRNIIAGTTDEFVLGANIALERQTKQQLDEEFGKLIAKIQVTLKNDYKVTKQTASAIKGFSVADMSNLLSKVAKKGVKTSEIDMADFIAKCSALHIKEVVKYDDKKLQFFLEDISDDRKSIVEKVRAIVFENFSQKQDIRVVEQNGTAVSILKKYSQVPYCVVCDNPNIEHSRLIHEKKIKSDQIVRELSTEMKGIFEKIIEPLTGNESFKIKEILLQAIESGDKNPILSLLQEFDYYQELVRVKILNDVSAAFSESNLSTIYASYQNFLEARIELQQDDEILIKDIISESLGRSVLLERDEDKNIIIKLNNRNLIGTAMTEFHLSTGEQNFISLAFELLKAKNHPAPIIVMDDPISSFDSIYKNKIVFCIVKILEKKQQIIFTHNTDLVRLLDVQRTHCFNLYLLCNDVRESCGFIQVCENERGIILYLDKLLDLLRSVEIDAEIIDEKMYIMSLVPFMRAIIKVISPPDRSSLNDSLSALMHGYGKEKVNVTEIYNTVFQKAVVKVYEISAQDILTVDIEHLDFMKADTLYPLLYKTLRHTLD</sequence>
<name>A0A644VM38_9ZZZZ</name>
<dbReference type="GO" id="GO:0006302">
    <property type="term" value="P:double-strand break repair"/>
    <property type="evidence" value="ECO:0007669"/>
    <property type="project" value="TreeGrafter"/>
</dbReference>
<accession>A0A644VM38</accession>
<dbReference type="SUPFAM" id="SSF52540">
    <property type="entry name" value="P-loop containing nucleoside triphosphate hydrolases"/>
    <property type="match status" value="1"/>
</dbReference>
<dbReference type="EMBL" id="VSSQ01000335">
    <property type="protein sequence ID" value="MPL91623.1"/>
    <property type="molecule type" value="Genomic_DNA"/>
</dbReference>
<proteinExistence type="predicted"/>